<dbReference type="PANTHER" id="PTHR48253">
    <property type="match status" value="1"/>
</dbReference>
<feature type="compositionally biased region" description="Basic and acidic residues" evidence="1">
    <location>
        <begin position="135"/>
        <end position="148"/>
    </location>
</feature>
<reference evidence="2" key="1">
    <citation type="journal article" date="2023" name="Science">
        <title>Elucidation of the pathway for biosynthesis of saponin adjuvants from the soapbark tree.</title>
        <authorList>
            <person name="Reed J."/>
            <person name="Orme A."/>
            <person name="El-Demerdash A."/>
            <person name="Owen C."/>
            <person name="Martin L.B.B."/>
            <person name="Misra R.C."/>
            <person name="Kikuchi S."/>
            <person name="Rejzek M."/>
            <person name="Martin A.C."/>
            <person name="Harkess A."/>
            <person name="Leebens-Mack J."/>
            <person name="Louveau T."/>
            <person name="Stephenson M.J."/>
            <person name="Osbourn A."/>
        </authorList>
    </citation>
    <scope>NUCLEOTIDE SEQUENCE</scope>
    <source>
        <strain evidence="2">S10</strain>
    </source>
</reference>
<protein>
    <submittedName>
        <fullName evidence="2">2-oxoglutarate (2OG) and Fe(II)-dependent oxygenase superfamily protein</fullName>
    </submittedName>
</protein>
<evidence type="ECO:0000256" key="1">
    <source>
        <dbReference type="SAM" id="MobiDB-lite"/>
    </source>
</evidence>
<dbReference type="Gene3D" id="2.60.120.330">
    <property type="entry name" value="B-lactam Antibiotic, Isopenicillin N Synthase, Chain"/>
    <property type="match status" value="1"/>
</dbReference>
<gene>
    <name evidence="2" type="ORF">O6P43_010597</name>
</gene>
<dbReference type="SUPFAM" id="SSF51197">
    <property type="entry name" value="Clavaminate synthase-like"/>
    <property type="match status" value="1"/>
</dbReference>
<dbReference type="AlphaFoldDB" id="A0AAD7Q0V3"/>
<keyword evidence="3" id="KW-1185">Reference proteome</keyword>
<accession>A0AAD7Q0V3</accession>
<feature type="compositionally biased region" description="Polar residues" evidence="1">
    <location>
        <begin position="122"/>
        <end position="133"/>
    </location>
</feature>
<organism evidence="2 3">
    <name type="scientific">Quillaja saponaria</name>
    <name type="common">Soap bark tree</name>
    <dbReference type="NCBI Taxonomy" id="32244"/>
    <lineage>
        <taxon>Eukaryota</taxon>
        <taxon>Viridiplantae</taxon>
        <taxon>Streptophyta</taxon>
        <taxon>Embryophyta</taxon>
        <taxon>Tracheophyta</taxon>
        <taxon>Spermatophyta</taxon>
        <taxon>Magnoliopsida</taxon>
        <taxon>eudicotyledons</taxon>
        <taxon>Gunneridae</taxon>
        <taxon>Pentapetalae</taxon>
        <taxon>rosids</taxon>
        <taxon>fabids</taxon>
        <taxon>Fabales</taxon>
        <taxon>Quillajaceae</taxon>
        <taxon>Quillaja</taxon>
    </lineage>
</organism>
<dbReference type="Proteomes" id="UP001163823">
    <property type="component" value="Chromosome 4"/>
</dbReference>
<dbReference type="PANTHER" id="PTHR48253:SF2">
    <property type="entry name" value="ISOPENICILLIN N SYNTHASE-LIKE FE(2+) 2OG DIOXYGENASE DOMAIN-CONTAINING PROTEIN"/>
    <property type="match status" value="1"/>
</dbReference>
<proteinExistence type="predicted"/>
<dbReference type="InterPro" id="IPR027443">
    <property type="entry name" value="IPNS-like_sf"/>
</dbReference>
<feature type="region of interest" description="Disordered" evidence="1">
    <location>
        <begin position="220"/>
        <end position="241"/>
    </location>
</feature>
<dbReference type="EMBL" id="JARAOO010000004">
    <property type="protein sequence ID" value="KAJ7972755.1"/>
    <property type="molecule type" value="Genomic_DNA"/>
</dbReference>
<sequence length="460" mass="51841">MEEAEMLELYEVDYWDLVRFSSTNDSTSPPEKLESMTRTIMETLGPKGPGLLAVTGVPNASKLRKELLPLARKLALLNHEDRKRILKEHNLGSDVPLKNPDRGVSSFAMKLNYVKAPGTAESKPSPTEDNQLSSEEDHPGVDRITRDHHDEEFKNLGNTFKELGFCMMELGLSLARMCDRAIGGQELERSLLESCTAKGRLIHYHSALDGLLLKEAERRNRTTKRQANSTRDHTWSMRNGKTPSAASKLYESSARDRLCGIHFNLWQQWHYDYGIFTVLTAPLFVLPSHSPATQTKYPFLVSSDVEWSPPSGHTYLQIYDPNIKDVLMVKVSPESFVIQVGESADIISKGKLRSTLHSVCRPAALENLSRETFVVFLQPAWSKTFCVSDYPQKDIFLNGQVLMPSDEEAHLGQDKYKLSQEIQKVVPPLSSRLKDGMTFAEFSRETTKQYYGGAGLQSNK</sequence>
<evidence type="ECO:0000313" key="2">
    <source>
        <dbReference type="EMBL" id="KAJ7972755.1"/>
    </source>
</evidence>
<feature type="region of interest" description="Disordered" evidence="1">
    <location>
        <begin position="116"/>
        <end position="148"/>
    </location>
</feature>
<name>A0AAD7Q0V3_QUISA</name>
<comment type="caution">
    <text evidence="2">The sequence shown here is derived from an EMBL/GenBank/DDBJ whole genome shotgun (WGS) entry which is preliminary data.</text>
</comment>
<evidence type="ECO:0000313" key="3">
    <source>
        <dbReference type="Proteomes" id="UP001163823"/>
    </source>
</evidence>
<dbReference type="KEGG" id="qsa:O6P43_010597"/>